<reference evidence="1" key="1">
    <citation type="submission" date="2023-02" db="EMBL/GenBank/DDBJ databases">
        <title>Description of Herbaspirillum huttiense subsp. nephrolepsisexaltata and Herbaspirillum huttiense subsp. lycopersicon.</title>
        <authorList>
            <person name="Poudel M."/>
            <person name="Sharma A."/>
            <person name="Goss E."/>
            <person name="Tapia J.H."/>
            <person name="Harmon C.M."/>
            <person name="Jones J.B."/>
        </authorList>
    </citation>
    <scope>NUCLEOTIDE SEQUENCE</scope>
    <source>
        <strain evidence="1">NC40101</strain>
    </source>
</reference>
<protein>
    <submittedName>
        <fullName evidence="1">Uncharacterized protein</fullName>
    </submittedName>
</protein>
<comment type="caution">
    <text evidence="1">The sequence shown here is derived from an EMBL/GenBank/DDBJ whole genome shotgun (WGS) entry which is preliminary data.</text>
</comment>
<dbReference type="RefSeq" id="WP_310839058.1">
    <property type="nucleotide sequence ID" value="NZ_JAVLSM010000025.1"/>
</dbReference>
<dbReference type="EMBL" id="JAVRAA010000026">
    <property type="protein sequence ID" value="MDT0340719.1"/>
    <property type="molecule type" value="Genomic_DNA"/>
</dbReference>
<sequence>MKGLLAESVFNMKGLLAESVFNHIRRPGVTAHISRMKENAAAQNKKARQSLAFSL</sequence>
<dbReference type="AlphaFoldDB" id="A0AAE4GGW8"/>
<proteinExistence type="predicted"/>
<organism evidence="1">
    <name type="scientific">Herbaspirillum huttiense subsp. nephrolepidis</name>
    <dbReference type="NCBI Taxonomy" id="3075126"/>
    <lineage>
        <taxon>Bacteria</taxon>
        <taxon>Pseudomonadati</taxon>
        <taxon>Pseudomonadota</taxon>
        <taxon>Betaproteobacteria</taxon>
        <taxon>Burkholderiales</taxon>
        <taxon>Oxalobacteraceae</taxon>
        <taxon>Herbaspirillum</taxon>
    </lineage>
</organism>
<accession>A0AAE4GGW8</accession>
<name>A0AAE4GGW8_9BURK</name>
<evidence type="ECO:0000313" key="1">
    <source>
        <dbReference type="EMBL" id="MDT0340719.1"/>
    </source>
</evidence>
<gene>
    <name evidence="1" type="ORF">RJN63_28075</name>
</gene>